<reference evidence="3 4" key="1">
    <citation type="submission" date="2017-05" db="EMBL/GenBank/DDBJ databases">
        <title>Comparative genomic and metabolic analysis of manganese-oxidizing mechanisms in Celeribater manganoxidans DY25T: its adaption to the environment of polymetallic nodule.</title>
        <authorList>
            <person name="Wang X."/>
        </authorList>
    </citation>
    <scope>NUCLEOTIDE SEQUENCE [LARGE SCALE GENOMIC DNA]</scope>
    <source>
        <strain evidence="3 4">DY25</strain>
    </source>
</reference>
<keyword evidence="1" id="KW-0812">Transmembrane</keyword>
<organism evidence="3 4">
    <name type="scientific">Pacificitalea manganoxidans</name>
    <dbReference type="NCBI Taxonomy" id="1411902"/>
    <lineage>
        <taxon>Bacteria</taxon>
        <taxon>Pseudomonadati</taxon>
        <taxon>Pseudomonadota</taxon>
        <taxon>Alphaproteobacteria</taxon>
        <taxon>Rhodobacterales</taxon>
        <taxon>Paracoccaceae</taxon>
        <taxon>Pacificitalea</taxon>
    </lineage>
</organism>
<evidence type="ECO:0000256" key="1">
    <source>
        <dbReference type="SAM" id="Phobius"/>
    </source>
</evidence>
<dbReference type="KEGG" id="cmag:CBW24_14065"/>
<gene>
    <name evidence="3" type="ORF">CBW24_14065</name>
</gene>
<dbReference type="Pfam" id="PF09608">
    <property type="entry name" value="Alph_Pro_TM"/>
    <property type="match status" value="1"/>
</dbReference>
<evidence type="ECO:0000313" key="3">
    <source>
        <dbReference type="EMBL" id="ATI43019.1"/>
    </source>
</evidence>
<accession>A0A291M235</accession>
<dbReference type="RefSeq" id="WP_097373928.1">
    <property type="nucleotide sequence ID" value="NZ_CP021404.1"/>
</dbReference>
<feature type="signal peptide" evidence="2">
    <location>
        <begin position="1"/>
        <end position="21"/>
    </location>
</feature>
<keyword evidence="1" id="KW-1133">Transmembrane helix</keyword>
<keyword evidence="4" id="KW-1185">Reference proteome</keyword>
<dbReference type="Proteomes" id="UP000219050">
    <property type="component" value="Chromosome"/>
</dbReference>
<proteinExistence type="predicted"/>
<dbReference type="AlphaFoldDB" id="A0A291M235"/>
<feature type="chain" id="PRO_5013081319" description="Transmembrane protein" evidence="2">
    <location>
        <begin position="22"/>
        <end position="253"/>
    </location>
</feature>
<dbReference type="InterPro" id="IPR019088">
    <property type="entry name" value="CHP02186-rel_TM"/>
</dbReference>
<feature type="transmembrane region" description="Helical" evidence="1">
    <location>
        <begin position="226"/>
        <end position="248"/>
    </location>
</feature>
<sequence>MRARGIALLLALCLLPLRLTAQEIVADLSQYRVSIDARFDGSQILIFGAVKRDGSPEAAKPVDVIVTVAGPPELITVRRKERVAGIWINTRSVDMTRVPSFYKIATSAPLPLIVSEETDREYRISIPRAVQAEGSGADYDGAFPEALIRIRSDNGLYALRENAVRLRNDTLFRTEIGLPANLVEGDYTTRIFLMREGELIARYETQIGVRKVGLERFLYTLAHEQALIYALVSLFIAIVAGWSASALFRYVRG</sequence>
<keyword evidence="1" id="KW-0472">Membrane</keyword>
<dbReference type="EMBL" id="CP021404">
    <property type="protein sequence ID" value="ATI43019.1"/>
    <property type="molecule type" value="Genomic_DNA"/>
</dbReference>
<evidence type="ECO:0000313" key="4">
    <source>
        <dbReference type="Proteomes" id="UP000219050"/>
    </source>
</evidence>
<evidence type="ECO:0000256" key="2">
    <source>
        <dbReference type="SAM" id="SignalP"/>
    </source>
</evidence>
<keyword evidence="2" id="KW-0732">Signal</keyword>
<evidence type="ECO:0008006" key="5">
    <source>
        <dbReference type="Google" id="ProtNLM"/>
    </source>
</evidence>
<name>A0A291M235_9RHOB</name>
<dbReference type="OrthoDB" id="9815212at2"/>
<protein>
    <recommendedName>
        <fullName evidence="5">Transmembrane protein</fullName>
    </recommendedName>
</protein>